<dbReference type="GO" id="GO:0005524">
    <property type="term" value="F:ATP binding"/>
    <property type="evidence" value="ECO:0007669"/>
    <property type="project" value="UniProtKB-KW"/>
</dbReference>
<keyword evidence="6" id="KW-0067">ATP-binding</keyword>
<dbReference type="InterPro" id="IPR014001">
    <property type="entry name" value="Helicase_ATP-bd"/>
</dbReference>
<organism evidence="11 12">
    <name type="scientific">Carex littledalei</name>
    <dbReference type="NCBI Taxonomy" id="544730"/>
    <lineage>
        <taxon>Eukaryota</taxon>
        <taxon>Viridiplantae</taxon>
        <taxon>Streptophyta</taxon>
        <taxon>Embryophyta</taxon>
        <taxon>Tracheophyta</taxon>
        <taxon>Spermatophyta</taxon>
        <taxon>Magnoliopsida</taxon>
        <taxon>Liliopsida</taxon>
        <taxon>Poales</taxon>
        <taxon>Cyperaceae</taxon>
        <taxon>Cyperoideae</taxon>
        <taxon>Cariceae</taxon>
        <taxon>Carex</taxon>
        <taxon>Carex subgen. Euthyceras</taxon>
    </lineage>
</organism>
<dbReference type="Pfam" id="PF04408">
    <property type="entry name" value="WHD_HA2"/>
    <property type="match status" value="1"/>
</dbReference>
<evidence type="ECO:0000259" key="9">
    <source>
        <dbReference type="PROSITE" id="PS51192"/>
    </source>
</evidence>
<dbReference type="GO" id="GO:0003724">
    <property type="term" value="F:RNA helicase activity"/>
    <property type="evidence" value="ECO:0007669"/>
    <property type="project" value="UniProtKB-EC"/>
</dbReference>
<accession>A0A833VBS7</accession>
<evidence type="ECO:0000256" key="2">
    <source>
        <dbReference type="ARBA" id="ARBA00012552"/>
    </source>
</evidence>
<dbReference type="InterPro" id="IPR027417">
    <property type="entry name" value="P-loop_NTPase"/>
</dbReference>
<feature type="domain" description="Helicase ATP-binding" evidence="9">
    <location>
        <begin position="303"/>
        <end position="495"/>
    </location>
</feature>
<evidence type="ECO:0000256" key="8">
    <source>
        <dbReference type="SAM" id="MobiDB-lite"/>
    </source>
</evidence>
<dbReference type="CDD" id="cd17982">
    <property type="entry name" value="DEXHc_DHX37"/>
    <property type="match status" value="1"/>
</dbReference>
<evidence type="ECO:0000259" key="10">
    <source>
        <dbReference type="PROSITE" id="PS51194"/>
    </source>
</evidence>
<dbReference type="EC" id="3.6.4.13" evidence="2"/>
<dbReference type="GO" id="GO:0000462">
    <property type="term" value="P:maturation of SSU-rRNA from tricistronic rRNA transcript (SSU-rRNA, 5.8S rRNA, LSU-rRNA)"/>
    <property type="evidence" value="ECO:0007669"/>
    <property type="project" value="TreeGrafter"/>
</dbReference>
<dbReference type="CDD" id="cd18791">
    <property type="entry name" value="SF2_C_RHA"/>
    <property type="match status" value="1"/>
</dbReference>
<dbReference type="PROSITE" id="PS51194">
    <property type="entry name" value="HELICASE_CTER"/>
    <property type="match status" value="1"/>
</dbReference>
<dbReference type="InterPro" id="IPR007502">
    <property type="entry name" value="Helicase-assoc_dom"/>
</dbReference>
<gene>
    <name evidence="11" type="ORF">FCM35_KLT02453</name>
</gene>
<proteinExistence type="inferred from homology"/>
<dbReference type="GO" id="GO:0003723">
    <property type="term" value="F:RNA binding"/>
    <property type="evidence" value="ECO:0007669"/>
    <property type="project" value="TreeGrafter"/>
</dbReference>
<dbReference type="InterPro" id="IPR056371">
    <property type="entry name" value="DHX37-like_C"/>
</dbReference>
<dbReference type="InterPro" id="IPR002464">
    <property type="entry name" value="DNA/RNA_helicase_DEAH_CS"/>
</dbReference>
<dbReference type="Gene3D" id="1.20.120.1080">
    <property type="match status" value="1"/>
</dbReference>
<dbReference type="Pfam" id="PF00271">
    <property type="entry name" value="Helicase_C"/>
    <property type="match status" value="1"/>
</dbReference>
<dbReference type="InterPro" id="IPR011709">
    <property type="entry name" value="DEAD-box_helicase_OB_fold"/>
</dbReference>
<evidence type="ECO:0000313" key="12">
    <source>
        <dbReference type="Proteomes" id="UP000623129"/>
    </source>
</evidence>
<dbReference type="Pfam" id="PF21010">
    <property type="entry name" value="HA2_C"/>
    <property type="match status" value="1"/>
</dbReference>
<feature type="compositionally biased region" description="Basic and acidic residues" evidence="8">
    <location>
        <begin position="1"/>
        <end position="10"/>
    </location>
</feature>
<feature type="domain" description="Helicase C-terminal" evidence="10">
    <location>
        <begin position="645"/>
        <end position="832"/>
    </location>
</feature>
<dbReference type="InterPro" id="IPR048333">
    <property type="entry name" value="HA2_WH"/>
</dbReference>
<evidence type="ECO:0000256" key="7">
    <source>
        <dbReference type="ARBA" id="ARBA00047984"/>
    </source>
</evidence>
<dbReference type="Pfam" id="PF07717">
    <property type="entry name" value="OB_NTP_bind"/>
    <property type="match status" value="1"/>
</dbReference>
<dbReference type="SMART" id="SM00487">
    <property type="entry name" value="DEXDc"/>
    <property type="match status" value="1"/>
</dbReference>
<dbReference type="InterPro" id="IPR001650">
    <property type="entry name" value="Helicase_C-like"/>
</dbReference>
<dbReference type="Pfam" id="PF23362">
    <property type="entry name" value="DHX37_C"/>
    <property type="match status" value="1"/>
</dbReference>
<dbReference type="Pfam" id="PF00270">
    <property type="entry name" value="DEAD"/>
    <property type="match status" value="1"/>
</dbReference>
<dbReference type="Gene3D" id="3.40.50.300">
    <property type="entry name" value="P-loop containing nucleotide triphosphate hydrolases"/>
    <property type="match status" value="3"/>
</dbReference>
<dbReference type="FunFam" id="3.40.50.300:FF:000637">
    <property type="entry name" value="ATP-dependent RNA helicase DHX37/DHR1"/>
    <property type="match status" value="1"/>
</dbReference>
<dbReference type="PANTHER" id="PTHR18934">
    <property type="entry name" value="ATP-DEPENDENT RNA HELICASE"/>
    <property type="match status" value="1"/>
</dbReference>
<dbReference type="SMART" id="SM00490">
    <property type="entry name" value="HELICc"/>
    <property type="match status" value="1"/>
</dbReference>
<keyword evidence="12" id="KW-1185">Reference proteome</keyword>
<keyword evidence="3" id="KW-0547">Nucleotide-binding</keyword>
<feature type="region of interest" description="Disordered" evidence="8">
    <location>
        <begin position="1"/>
        <end position="60"/>
    </location>
</feature>
<name>A0A833VBS7_9POAL</name>
<comment type="catalytic activity">
    <reaction evidence="7">
        <text>ATP + H2O = ADP + phosphate + H(+)</text>
        <dbReference type="Rhea" id="RHEA:13065"/>
        <dbReference type="ChEBI" id="CHEBI:15377"/>
        <dbReference type="ChEBI" id="CHEBI:15378"/>
        <dbReference type="ChEBI" id="CHEBI:30616"/>
        <dbReference type="ChEBI" id="CHEBI:43474"/>
        <dbReference type="ChEBI" id="CHEBI:456216"/>
        <dbReference type="EC" id="3.6.4.13"/>
    </reaction>
</comment>
<dbReference type="InterPro" id="IPR011545">
    <property type="entry name" value="DEAD/DEAH_box_helicase_dom"/>
</dbReference>
<sequence>MVLSKEKEPEEIQEILHSSGDGSNALILPGSRKNKSKEKEKGLKRKNEAPALSKSKQRKLRKLEEEKKQKLLQAKSIELLGKYKISDGAYSLLHSSGTIGQVETIKEKRRRAVQYSKAGLEVPEEISIFKKEINMDFSSENLVDRQYDMPIENMIEGPVRVSSMIEDGSSVPGLKTCNTAGVHDSKATIFVGEEQSIEIKKSDVKNQLEREQQYMESKKLYETSTVVLSTSKVEGEDRKSENQKSEVCPPVMVPDRILEKENQKLEHRKSVVIAPVVVQVSRPPEIEEKRRDLPIIMMEQEIMEAINENSVVILCGETGCGKTTQVPQFLYEAGFGSSDRLDRRGMIGVTQPRRVAVLSTARRVSVELGLHLGREVGFQVRHDRMIGKDSSIKFMTDGILLRELQGDILLKRYSVIILDEAHERSLNTDILIGMLSRIIKARQELFEEQQQKISSGVSIPVDKQITKLKLILMSATLRVEDFISNKKLFDTAPPVIEVPVRQFPVTIHFSKSTREDYLGQAYKKILSIHKRLPEGGILVFVTGQREVDYLCKKLRKASRRLDDKRAKGVEGIVQPMDADVDGIKEISEAFDGENCTPEHQDDSSYGDGNHFPDTDSDSSGSELDSEIDSDSEEEDPITFHAPETDSNKVLNFLGDEESLSLLKASFDVLASKGTKPIAEETTTREELKQKDNSVPAYHAGLHVLPLYAMLPASAQLRVFQDVPQSKRLVVVATNVAETSLTIPGIKYVVDTGKVKVKNYNHAIGVASYDVNWISKASAAQRAGRAGRVGPGHCYRLYSSGAYGKEEVFPEFSVPEIVKTPVDGVVLLLKNMGIEKVDNFPFPTSPEKEALIEAEKCLKALQAIDTNNRLTPIGRAMAQYPMSPRHSCMLLTSINLITTHHHRPELTLAYTIAATSALSFPNPFLFHFGEKQEDNAEPILDRKRAKESFSKFSNPSSDALTVAFALHQFELSGNRVGFCKDNSLHLKTLDDMSKLRKQLLQLVFHNSKSCEEFTWRGGSIEEVERAWWETRPDKNPLKIEEEEAIAQAVCAGWADRVAKRAKFSEIRDLPEEDRKTRAVRYLSCALKEPVYLHRSSSVSRSATEFLVYTELVHKKRLYMHGVTTIKPEWLVKYASALCTFSAPLTDPKPFYDPLNDQVFSWVSPSFGPHNWSIPLHSSQIEKKSLRVLVFACALLEGDVLPCLKSAQKYLVGPPSAILRPESQGQTRVGDLLSRMKTGAGTRAVDSRSALREIWCSNPNFLYNEIKNWFQQKYTHMYADYWAQMQREILLEGRELFPKRAKKRSRK</sequence>
<dbReference type="PROSITE" id="PS51192">
    <property type="entry name" value="HELICASE_ATP_BIND_1"/>
    <property type="match status" value="1"/>
</dbReference>
<protein>
    <recommendedName>
        <fullName evidence="2">RNA helicase</fullName>
        <ecNumber evidence="2">3.6.4.13</ecNumber>
    </recommendedName>
</protein>
<dbReference type="PROSITE" id="PS00690">
    <property type="entry name" value="DEAH_ATP_HELICASE"/>
    <property type="match status" value="1"/>
</dbReference>
<evidence type="ECO:0000256" key="1">
    <source>
        <dbReference type="ARBA" id="ARBA00008792"/>
    </source>
</evidence>
<feature type="compositionally biased region" description="Acidic residues" evidence="8">
    <location>
        <begin position="623"/>
        <end position="636"/>
    </location>
</feature>
<dbReference type="SMART" id="SM00847">
    <property type="entry name" value="HA2"/>
    <property type="match status" value="1"/>
</dbReference>
<feature type="compositionally biased region" description="Basic and acidic residues" evidence="8">
    <location>
        <begin position="37"/>
        <end position="48"/>
    </location>
</feature>
<dbReference type="EMBL" id="SWLB01000011">
    <property type="protein sequence ID" value="KAF3332876.1"/>
    <property type="molecule type" value="Genomic_DNA"/>
</dbReference>
<keyword evidence="5 11" id="KW-0347">Helicase</keyword>
<evidence type="ECO:0000256" key="4">
    <source>
        <dbReference type="ARBA" id="ARBA00022801"/>
    </source>
</evidence>
<dbReference type="SUPFAM" id="SSF52540">
    <property type="entry name" value="P-loop containing nucleoside triphosphate hydrolases"/>
    <property type="match status" value="1"/>
</dbReference>
<reference evidence="11" key="1">
    <citation type="submission" date="2020-01" db="EMBL/GenBank/DDBJ databases">
        <title>Genome sequence of Kobresia littledalei, the first chromosome-level genome in the family Cyperaceae.</title>
        <authorList>
            <person name="Qu G."/>
        </authorList>
    </citation>
    <scope>NUCLEOTIDE SEQUENCE</scope>
    <source>
        <strain evidence="11">C.B.Clarke</strain>
        <tissue evidence="11">Leaf</tissue>
    </source>
</reference>
<evidence type="ECO:0000256" key="6">
    <source>
        <dbReference type="ARBA" id="ARBA00022840"/>
    </source>
</evidence>
<comment type="caution">
    <text evidence="11">The sequence shown here is derived from an EMBL/GenBank/DDBJ whole genome shotgun (WGS) entry which is preliminary data.</text>
</comment>
<keyword evidence="4" id="KW-0378">Hydrolase</keyword>
<comment type="similarity">
    <text evidence="1">Belongs to the DEAD box helicase family. DEAH subfamily.</text>
</comment>
<evidence type="ECO:0000313" key="11">
    <source>
        <dbReference type="EMBL" id="KAF3332876.1"/>
    </source>
</evidence>
<dbReference type="GO" id="GO:0005730">
    <property type="term" value="C:nucleolus"/>
    <property type="evidence" value="ECO:0007669"/>
    <property type="project" value="TreeGrafter"/>
</dbReference>
<evidence type="ECO:0000256" key="5">
    <source>
        <dbReference type="ARBA" id="ARBA00022806"/>
    </source>
</evidence>
<dbReference type="GO" id="GO:0016787">
    <property type="term" value="F:hydrolase activity"/>
    <property type="evidence" value="ECO:0007669"/>
    <property type="project" value="UniProtKB-KW"/>
</dbReference>
<dbReference type="Proteomes" id="UP000623129">
    <property type="component" value="Unassembled WGS sequence"/>
</dbReference>
<evidence type="ECO:0000256" key="3">
    <source>
        <dbReference type="ARBA" id="ARBA00022741"/>
    </source>
</evidence>
<feature type="region of interest" description="Disordered" evidence="8">
    <location>
        <begin position="592"/>
        <end position="643"/>
    </location>
</feature>
<dbReference type="OrthoDB" id="10253254at2759"/>
<dbReference type="PANTHER" id="PTHR18934:SF99">
    <property type="entry name" value="ATP-DEPENDENT RNA HELICASE DHX37-RELATED"/>
    <property type="match status" value="1"/>
</dbReference>